<organism evidence="1 2">
    <name type="scientific">Candidatus Nephthysia bennettiae</name>
    <dbReference type="NCBI Taxonomy" id="3127016"/>
    <lineage>
        <taxon>Bacteria</taxon>
        <taxon>Bacillati</taxon>
        <taxon>Candidatus Dormiibacterota</taxon>
        <taxon>Candidatus Dormibacteria</taxon>
        <taxon>Candidatus Dormibacterales</taxon>
        <taxon>Candidatus Dormibacteraceae</taxon>
        <taxon>Candidatus Nephthysia</taxon>
    </lineage>
</organism>
<dbReference type="AlphaFoldDB" id="A0A934N292"/>
<evidence type="ECO:0000313" key="2">
    <source>
        <dbReference type="Proteomes" id="UP000612893"/>
    </source>
</evidence>
<proteinExistence type="predicted"/>
<reference evidence="1" key="1">
    <citation type="submission" date="2020-10" db="EMBL/GenBank/DDBJ databases">
        <title>Ca. Dormibacterota MAGs.</title>
        <authorList>
            <person name="Montgomery K."/>
        </authorList>
    </citation>
    <scope>NUCLEOTIDE SEQUENCE [LARGE SCALE GENOMIC DNA]</scope>
    <source>
        <strain evidence="1">SC8812_S17_10</strain>
    </source>
</reference>
<accession>A0A934N292</accession>
<gene>
    <name evidence="1" type="ORF">JF922_07285</name>
</gene>
<name>A0A934N292_9BACT</name>
<comment type="caution">
    <text evidence="1">The sequence shown here is derived from an EMBL/GenBank/DDBJ whole genome shotgun (WGS) entry which is preliminary data.</text>
</comment>
<dbReference type="RefSeq" id="WP_338200451.1">
    <property type="nucleotide sequence ID" value="NZ_JAEKNR010000083.1"/>
</dbReference>
<dbReference type="EMBL" id="JAEKNR010000083">
    <property type="protein sequence ID" value="MBJ7597875.1"/>
    <property type="molecule type" value="Genomic_DNA"/>
</dbReference>
<evidence type="ECO:0000313" key="1">
    <source>
        <dbReference type="EMBL" id="MBJ7597875.1"/>
    </source>
</evidence>
<dbReference type="Proteomes" id="UP000612893">
    <property type="component" value="Unassembled WGS sequence"/>
</dbReference>
<sequence length="103" mass="10891">MSSPPIACTLKPAEFVNRVDAWQALSDGWLLGREAISGGIRLIFVSAPGVAEAAADLLRLEAECCPWIQSRLRADGQRLLLDLTGGDPEAAKAVVALFGSKEA</sequence>
<protein>
    <submittedName>
        <fullName evidence="1">Uncharacterized protein</fullName>
    </submittedName>
</protein>
<keyword evidence="2" id="KW-1185">Reference proteome</keyword>